<reference evidence="2 3" key="1">
    <citation type="journal article" date="2021" name="Microbiol. Resour. Announc.">
        <title>Draft Genome Sequence of Coralloluteibacterium stylophorae LMG 29479T.</title>
        <authorList>
            <person name="Karlyshev A.V."/>
            <person name="Kudryashova E.B."/>
            <person name="Ariskina E.V."/>
            <person name="Conroy A.P."/>
            <person name="Abidueva E.Y."/>
        </authorList>
    </citation>
    <scope>NUCLEOTIDE SEQUENCE [LARGE SCALE GENOMIC DNA]</scope>
    <source>
        <strain evidence="2 3">LMG 29479</strain>
    </source>
</reference>
<dbReference type="Pfam" id="PF13489">
    <property type="entry name" value="Methyltransf_23"/>
    <property type="match status" value="1"/>
</dbReference>
<gene>
    <name evidence="2" type="ORF">KB893_011350</name>
    <name evidence="1" type="ORF">KB893_12575</name>
</gene>
<name>A0A8J7VU94_9GAMM</name>
<keyword evidence="3" id="KW-1185">Reference proteome</keyword>
<accession>A0A8J7VU94</accession>
<organism evidence="1">
    <name type="scientific">Coralloluteibacterium stylophorae</name>
    <dbReference type="NCBI Taxonomy" id="1776034"/>
    <lineage>
        <taxon>Bacteria</taxon>
        <taxon>Pseudomonadati</taxon>
        <taxon>Pseudomonadota</taxon>
        <taxon>Gammaproteobacteria</taxon>
        <taxon>Lysobacterales</taxon>
        <taxon>Lysobacteraceae</taxon>
        <taxon>Coralloluteibacterium</taxon>
    </lineage>
</organism>
<keyword evidence="1" id="KW-0808">Transferase</keyword>
<comment type="caution">
    <text evidence="1">The sequence shown here is derived from an EMBL/GenBank/DDBJ whole genome shotgun (WGS) entry which is preliminary data.</text>
</comment>
<dbReference type="GO" id="GO:0032259">
    <property type="term" value="P:methylation"/>
    <property type="evidence" value="ECO:0007669"/>
    <property type="project" value="UniProtKB-KW"/>
</dbReference>
<keyword evidence="1" id="KW-0489">Methyltransferase</keyword>
<dbReference type="AlphaFoldDB" id="A0A8J7VU94"/>
<evidence type="ECO:0000313" key="1">
    <source>
        <dbReference type="EMBL" id="MBR0563340.1"/>
    </source>
</evidence>
<dbReference type="EMBL" id="JAGQFT010000121">
    <property type="protein sequence ID" value="MBR0563340.1"/>
    <property type="molecule type" value="Genomic_DNA"/>
</dbReference>
<dbReference type="SUPFAM" id="SSF53335">
    <property type="entry name" value="S-adenosyl-L-methionine-dependent methyltransferases"/>
    <property type="match status" value="1"/>
</dbReference>
<reference evidence="1" key="2">
    <citation type="submission" date="2021-04" db="EMBL/GenBank/DDBJ databases">
        <authorList>
            <person name="Karlyshev A.V."/>
        </authorList>
    </citation>
    <scope>NUCLEOTIDE SEQUENCE</scope>
    <source>
        <strain evidence="1">LMG 29479</strain>
    </source>
</reference>
<dbReference type="InterPro" id="IPR029063">
    <property type="entry name" value="SAM-dependent_MTases_sf"/>
</dbReference>
<dbReference type="CDD" id="cd02440">
    <property type="entry name" value="AdoMet_MTases"/>
    <property type="match status" value="1"/>
</dbReference>
<dbReference type="PANTHER" id="PTHR43861">
    <property type="entry name" value="TRANS-ACONITATE 2-METHYLTRANSFERASE-RELATED"/>
    <property type="match status" value="1"/>
</dbReference>
<dbReference type="GO" id="GO:0008168">
    <property type="term" value="F:methyltransferase activity"/>
    <property type="evidence" value="ECO:0007669"/>
    <property type="project" value="UniProtKB-KW"/>
</dbReference>
<evidence type="ECO:0000313" key="2">
    <source>
        <dbReference type="EMBL" id="MBS7457725.1"/>
    </source>
</evidence>
<proteinExistence type="predicted"/>
<dbReference type="Proteomes" id="UP000675747">
    <property type="component" value="Unassembled WGS sequence"/>
</dbReference>
<dbReference type="Gene3D" id="3.40.50.150">
    <property type="entry name" value="Vaccinia Virus protein VP39"/>
    <property type="match status" value="1"/>
</dbReference>
<dbReference type="EMBL" id="JAGQFT020000007">
    <property type="protein sequence ID" value="MBS7457725.1"/>
    <property type="molecule type" value="Genomic_DNA"/>
</dbReference>
<evidence type="ECO:0000313" key="3">
    <source>
        <dbReference type="Proteomes" id="UP000675747"/>
    </source>
</evidence>
<protein>
    <submittedName>
        <fullName evidence="1">Class I SAM-dependent methyltransferase</fullName>
    </submittedName>
</protein>
<sequence length="205" mass="23345">MIRMIEHPPRRVLDVGCGAGGTAVLLRQRFPDAVVVGVEPDAALAELARAQGVTVIEAPVERASVHLENDRFDLIICADVLEHLQDPWKALHELRELLAPAGQLVTSIPNVRHVSTFWSLGVLGTWPRRTRGIHDATHLRFFARRDILDLGASCGFRMRRERRNMRLLEAAAWSLPAAKLLDFWPFRPFLTFQYLHRWDLATPHR</sequence>